<dbReference type="Proteomes" id="UP000054845">
    <property type="component" value="Unassembled WGS sequence"/>
</dbReference>
<dbReference type="AlphaFoldDB" id="A0A0P1BQI0"/>
<name>A0A0P1BQI0_9BASI</name>
<evidence type="ECO:0000313" key="1">
    <source>
        <dbReference type="EMBL" id="CEH19171.1"/>
    </source>
</evidence>
<proteinExistence type="predicted"/>
<dbReference type="EMBL" id="CCYA01000277">
    <property type="protein sequence ID" value="CEH19171.1"/>
    <property type="molecule type" value="Genomic_DNA"/>
</dbReference>
<sequence>MCAKSPSWSSKWAATQKAYIERRKSEGHNIPWHLHTLTHRLELLMTHEASVMSSSIA</sequence>
<keyword evidence="2" id="KW-1185">Reference proteome</keyword>
<organism evidence="1 2">
    <name type="scientific">Ceraceosorus bombacis</name>
    <dbReference type="NCBI Taxonomy" id="401625"/>
    <lineage>
        <taxon>Eukaryota</taxon>
        <taxon>Fungi</taxon>
        <taxon>Dikarya</taxon>
        <taxon>Basidiomycota</taxon>
        <taxon>Ustilaginomycotina</taxon>
        <taxon>Exobasidiomycetes</taxon>
        <taxon>Ceraceosorales</taxon>
        <taxon>Ceraceosoraceae</taxon>
        <taxon>Ceraceosorus</taxon>
    </lineage>
</organism>
<accession>A0A0P1BQI0</accession>
<reference evidence="1 2" key="1">
    <citation type="submission" date="2014-09" db="EMBL/GenBank/DDBJ databases">
        <authorList>
            <person name="Magalhaes I.L.F."/>
            <person name="Oliveira U."/>
            <person name="Santos F.R."/>
            <person name="Vidigal T.H.D.A."/>
            <person name="Brescovit A.D."/>
            <person name="Santos A.J."/>
        </authorList>
    </citation>
    <scope>NUCLEOTIDE SEQUENCE [LARGE SCALE GENOMIC DNA]</scope>
</reference>
<evidence type="ECO:0000313" key="2">
    <source>
        <dbReference type="Proteomes" id="UP000054845"/>
    </source>
</evidence>
<protein>
    <submittedName>
        <fullName evidence="1">Uncharacterized protein</fullName>
    </submittedName>
</protein>